<evidence type="ECO:0000256" key="1">
    <source>
        <dbReference type="ARBA" id="ARBA00004685"/>
    </source>
</evidence>
<organism evidence="16 17">
    <name type="scientific">Fusarium sporotrichioides</name>
    <dbReference type="NCBI Taxonomy" id="5514"/>
    <lineage>
        <taxon>Eukaryota</taxon>
        <taxon>Fungi</taxon>
        <taxon>Dikarya</taxon>
        <taxon>Ascomycota</taxon>
        <taxon>Pezizomycotina</taxon>
        <taxon>Sordariomycetes</taxon>
        <taxon>Hypocreomycetidae</taxon>
        <taxon>Hypocreales</taxon>
        <taxon>Nectriaceae</taxon>
        <taxon>Fusarium</taxon>
    </lineage>
</organism>
<dbReference type="GO" id="GO:0009090">
    <property type="term" value="P:homoserine biosynthetic process"/>
    <property type="evidence" value="ECO:0007669"/>
    <property type="project" value="UniProtKB-ARBA"/>
</dbReference>
<dbReference type="InterPro" id="IPR018042">
    <property type="entry name" value="Aspartate_kinase_CS"/>
</dbReference>
<evidence type="ECO:0000313" key="17">
    <source>
        <dbReference type="Proteomes" id="UP000266152"/>
    </source>
</evidence>
<dbReference type="InterPro" id="IPR001341">
    <property type="entry name" value="Asp_kinase"/>
</dbReference>
<dbReference type="Pfam" id="PF22468">
    <property type="entry name" value="ACT_9"/>
    <property type="match status" value="1"/>
</dbReference>
<dbReference type="InterPro" id="IPR045865">
    <property type="entry name" value="ACT-like_dom_sf"/>
</dbReference>
<evidence type="ECO:0000256" key="12">
    <source>
        <dbReference type="ARBA" id="ARBA00083304"/>
    </source>
</evidence>
<protein>
    <recommendedName>
        <fullName evidence="11">Aspartate kinase FUB3</fullName>
        <ecNumber evidence="3">2.7.2.4</ecNumber>
    </recommendedName>
    <alternativeName>
        <fullName evidence="12">Fusaric acid biosynthesis protein 3</fullName>
    </alternativeName>
</protein>
<feature type="region of interest" description="Disordered" evidence="13">
    <location>
        <begin position="1115"/>
        <end position="1141"/>
    </location>
</feature>
<keyword evidence="6" id="KW-0677">Repeat</keyword>
<dbReference type="EC" id="2.7.2.4" evidence="3"/>
<evidence type="ECO:0000256" key="8">
    <source>
        <dbReference type="ARBA" id="ARBA00022777"/>
    </source>
</evidence>
<dbReference type="GO" id="GO:0004072">
    <property type="term" value="F:aspartate kinase activity"/>
    <property type="evidence" value="ECO:0007669"/>
    <property type="project" value="UniProtKB-EC"/>
</dbReference>
<dbReference type="NCBIfam" id="TIGR00657">
    <property type="entry name" value="asp_kinases"/>
    <property type="match status" value="1"/>
</dbReference>
<sequence length="1524" mass="168520">MGSLSYNNSPDLGWVVQKFGGTSVGKFPDKIAKDIVRATLSQNRVIVVCSARSTGKKAEGTTSRLLAVYVKLRGVGAAICSDEEQQTELVEQARGLMLDICNDHVFAAESFIKDQSLRETLIQTIKDECQELVEYIVAAKRFNLEINSRAKDRVISFGEKLSCRFMAALLQDVGVESEYVDLCDAFHYDAAGRLDDKFYRTASEAFTRKIAACEDRVPVVTGFFGNVPGSLIDGDIGRGYTDLCAALLAVGVKAEELQVWKEVDGIFSADPSKVPTARLLSSITPSEAAELTFYGSEVIHHLTMDQVIRAEPPIPIRIKNVKNPRGNGTIVVPDRMRSASHQLTRGSPTPKAEADHRKPKRPTAVTIKDHISVINVHSNKRSISHGFFARVFSILNHYSISVDLISTSEVHVSMAIHASSQQVEAFGNAAAELADCGDVSILTDMAILSLVGAEMKNMVGIAGRMFSTLGEHNVNLEMISQGASEINISCVISARDATRAMNVLHTHLFTFLDTYSTYSSAAADAGHLQIAIPLSEPETRTELQLLLATLKLDWSSNVGVALYAESGCHMLDYLYLDEWIERRLMASNKTRSTSNEYKENNAWKTSKTGAANRGSILSTLKATEMLDTKASLPAEILVAILDYLPVADQMRFARVSHRMRDMVYDDTRWVSRLKSMDCWDEVEARRRFEEAVRRRRESANIAAKQAKGIAVPAQSTGTTIFDASLEEAKNRAVADIRDGFETMAVGVSDPTEDPAAYLDVFKKVRSIRGGARHEYGKIYGALAPFYFDLARAKSHADPIIFQAFRDPEKQAQMLANLKRFAHSDWSPGCHEREEKLSSMMGIFESAVLREFEQGYEFWDVDGRMHRYAHVLHTLDGATGGVDLFIHKHPIFNDNEVLAANSMDCLNQATEEESIILEPSRLFFEMILAKVNEQASVMERIFPEPANVFWSFVEKVREDIIMEYATPLFDEAHERSMAAYLKAVSGVFEQTLLFFQSLTPPEGSKRDVKEMAKEFSLRVFEPHLDLYLQAELDFFTNHAETEVASWEKKLSEQDSTIESFYMSNINRSADKKDFLSSFKKVVMMPVTVLPSFPKGSPFATNKPSTTKPALSASKELNGAGTLSPQPSRPETPSLGLEGRVSPLPAQAPTDELAAKAAIMASKLEGIKSLFSIEVALNLVHAAKTSLGRASVFISLGGQAGGEAREQCATIFVVLLRILGQKHVKTGFDMAVDHLSHYNPREVSDHNKAGVAPLVTFIELVNVGDLISQMIDVFYEQQLAAPKIADRNDFLDPAGLAKKKFEQMLDESVAAGLNKGIDVLMDEVEYLQGTTQPPTDYNPIDPSAPSSSSAFGSGFGVGSSTVEKPAAPAAELDIGPTATAKRIVELVSSHTKMLVGTTDKSMLDVFNGEVGLRLFTAICKHLKRQRISTEGAITLIADMNIYYEYIRTLRNADLLAYFAALRELSQIFLIDPRHAREMATVIADGDRFGGVFRAEEVYEYAQRRADWYQVRKSVERAMYGLECILM</sequence>
<dbReference type="PROSITE" id="PS00324">
    <property type="entry name" value="ASPARTOKINASE"/>
    <property type="match status" value="1"/>
</dbReference>
<evidence type="ECO:0000256" key="6">
    <source>
        <dbReference type="ARBA" id="ARBA00022737"/>
    </source>
</evidence>
<accession>A0A395RYI3</accession>
<gene>
    <name evidence="16" type="ORF">FSPOR_7484</name>
</gene>
<feature type="region of interest" description="Disordered" evidence="13">
    <location>
        <begin position="1328"/>
        <end position="1354"/>
    </location>
</feature>
<dbReference type="InterPro" id="IPR048627">
    <property type="entry name" value="Sec10_HB"/>
</dbReference>
<dbReference type="SUPFAM" id="SSF81383">
    <property type="entry name" value="F-box domain"/>
    <property type="match status" value="1"/>
</dbReference>
<dbReference type="InterPro" id="IPR002912">
    <property type="entry name" value="ACT_dom"/>
</dbReference>
<dbReference type="GO" id="GO:0006893">
    <property type="term" value="P:Golgi to plasma membrane transport"/>
    <property type="evidence" value="ECO:0007669"/>
    <property type="project" value="TreeGrafter"/>
</dbReference>
<dbReference type="Pfam" id="PF07393">
    <property type="entry name" value="Sec10_HB"/>
    <property type="match status" value="1"/>
</dbReference>
<dbReference type="Gene3D" id="3.40.1160.10">
    <property type="entry name" value="Acetylglutamate kinase-like"/>
    <property type="match status" value="1"/>
</dbReference>
<dbReference type="Gene3D" id="1.20.1280.50">
    <property type="match status" value="1"/>
</dbReference>
<keyword evidence="7" id="KW-0547">Nucleotide-binding</keyword>
<proteinExistence type="inferred from homology"/>
<keyword evidence="9" id="KW-0067">ATP-binding</keyword>
<keyword evidence="5" id="KW-0808">Transferase</keyword>
<dbReference type="InterPro" id="IPR054352">
    <property type="entry name" value="ACT_Aspartokinase"/>
</dbReference>
<evidence type="ECO:0000256" key="11">
    <source>
        <dbReference type="ARBA" id="ARBA00073087"/>
    </source>
</evidence>
<dbReference type="GO" id="GO:0009088">
    <property type="term" value="P:threonine biosynthetic process"/>
    <property type="evidence" value="ECO:0007669"/>
    <property type="project" value="UniProtKB-ARBA"/>
</dbReference>
<evidence type="ECO:0000256" key="4">
    <source>
        <dbReference type="ARBA" id="ARBA00022553"/>
    </source>
</evidence>
<dbReference type="GO" id="GO:0006887">
    <property type="term" value="P:exocytosis"/>
    <property type="evidence" value="ECO:0007669"/>
    <property type="project" value="TreeGrafter"/>
</dbReference>
<evidence type="ECO:0000256" key="10">
    <source>
        <dbReference type="ARBA" id="ARBA00047872"/>
    </source>
</evidence>
<evidence type="ECO:0000259" key="15">
    <source>
        <dbReference type="PROSITE" id="PS51671"/>
    </source>
</evidence>
<dbReference type="SUPFAM" id="SSF55021">
    <property type="entry name" value="ACT-like"/>
    <property type="match status" value="2"/>
</dbReference>
<feature type="domain" description="F-box" evidence="14">
    <location>
        <begin position="626"/>
        <end position="672"/>
    </location>
</feature>
<comment type="caution">
    <text evidence="16">The sequence shown here is derived from an EMBL/GenBank/DDBJ whole genome shotgun (WGS) entry which is preliminary data.</text>
</comment>
<comment type="pathway">
    <text evidence="1">Mycotoxin biosynthesis.</text>
</comment>
<feature type="compositionally biased region" description="Polar residues" evidence="13">
    <location>
        <begin position="1119"/>
        <end position="1129"/>
    </location>
</feature>
<keyword evidence="8" id="KW-0418">Kinase</keyword>
<dbReference type="FunFam" id="3.30.2130.10:FF:000001">
    <property type="entry name" value="Bifunctional aspartokinase/homoserine dehydrogenase"/>
    <property type="match status" value="1"/>
</dbReference>
<dbReference type="InterPro" id="IPR036047">
    <property type="entry name" value="F-box-like_dom_sf"/>
</dbReference>
<dbReference type="PANTHER" id="PTHR12100">
    <property type="entry name" value="SEC10"/>
    <property type="match status" value="1"/>
</dbReference>
<evidence type="ECO:0000256" key="3">
    <source>
        <dbReference type="ARBA" id="ARBA00013059"/>
    </source>
</evidence>
<evidence type="ECO:0000256" key="5">
    <source>
        <dbReference type="ARBA" id="ARBA00022679"/>
    </source>
</evidence>
<dbReference type="SUPFAM" id="SSF53633">
    <property type="entry name" value="Carbamate kinase-like"/>
    <property type="match status" value="1"/>
</dbReference>
<dbReference type="Pfam" id="PF12937">
    <property type="entry name" value="F-box-like"/>
    <property type="match status" value="1"/>
</dbReference>
<evidence type="ECO:0000313" key="16">
    <source>
        <dbReference type="EMBL" id="RGP65094.1"/>
    </source>
</evidence>
<evidence type="ECO:0000256" key="2">
    <source>
        <dbReference type="ARBA" id="ARBA00010122"/>
    </source>
</evidence>
<dbReference type="Proteomes" id="UP000266152">
    <property type="component" value="Unassembled WGS sequence"/>
</dbReference>
<dbReference type="InterPro" id="IPR001810">
    <property type="entry name" value="F-box_dom"/>
</dbReference>
<dbReference type="FunFam" id="3.40.1160.10:FF:000023">
    <property type="entry name" value="Probable aspartokinase"/>
    <property type="match status" value="1"/>
</dbReference>
<dbReference type="GO" id="GO:0005524">
    <property type="term" value="F:ATP binding"/>
    <property type="evidence" value="ECO:0007669"/>
    <property type="project" value="UniProtKB-KW"/>
</dbReference>
<dbReference type="PROSITE" id="PS51671">
    <property type="entry name" value="ACT"/>
    <property type="match status" value="1"/>
</dbReference>
<dbReference type="PANTHER" id="PTHR12100:SF1">
    <property type="entry name" value="RECYCLIN-1"/>
    <property type="match status" value="1"/>
</dbReference>
<evidence type="ECO:0000259" key="14">
    <source>
        <dbReference type="PROSITE" id="PS50181"/>
    </source>
</evidence>
<evidence type="ECO:0000256" key="13">
    <source>
        <dbReference type="SAM" id="MobiDB-lite"/>
    </source>
</evidence>
<dbReference type="Gene3D" id="3.30.2130.10">
    <property type="entry name" value="VC0802-like"/>
    <property type="match status" value="1"/>
</dbReference>
<dbReference type="EMBL" id="PXOF01000107">
    <property type="protein sequence ID" value="RGP65094.1"/>
    <property type="molecule type" value="Genomic_DNA"/>
</dbReference>
<feature type="compositionally biased region" description="Low complexity" evidence="13">
    <location>
        <begin position="1341"/>
        <end position="1350"/>
    </location>
</feature>
<dbReference type="GO" id="GO:0071266">
    <property type="term" value="P:'de novo' L-methionine biosynthetic process"/>
    <property type="evidence" value="ECO:0007669"/>
    <property type="project" value="UniProtKB-ARBA"/>
</dbReference>
<keyword evidence="17" id="KW-1185">Reference proteome</keyword>
<dbReference type="InterPro" id="IPR036393">
    <property type="entry name" value="AceGlu_kinase-like_sf"/>
</dbReference>
<dbReference type="InterPro" id="IPR001048">
    <property type="entry name" value="Asp/Glu/Uridylate_kinase"/>
</dbReference>
<comment type="catalytic activity">
    <reaction evidence="10">
        <text>L-aspartate + ATP = 4-phospho-L-aspartate + ADP</text>
        <dbReference type="Rhea" id="RHEA:23776"/>
        <dbReference type="ChEBI" id="CHEBI:29991"/>
        <dbReference type="ChEBI" id="CHEBI:30616"/>
        <dbReference type="ChEBI" id="CHEBI:57535"/>
        <dbReference type="ChEBI" id="CHEBI:456216"/>
        <dbReference type="EC" id="2.7.2.4"/>
    </reaction>
</comment>
<reference evidence="16 17" key="1">
    <citation type="journal article" date="2018" name="PLoS Pathog.">
        <title>Evolution of structural diversity of trichothecenes, a family of toxins produced by plant pathogenic and entomopathogenic fungi.</title>
        <authorList>
            <person name="Proctor R.H."/>
            <person name="McCormick S.P."/>
            <person name="Kim H.S."/>
            <person name="Cardoza R.E."/>
            <person name="Stanley A.M."/>
            <person name="Lindo L."/>
            <person name="Kelly A."/>
            <person name="Brown D.W."/>
            <person name="Lee T."/>
            <person name="Vaughan M.M."/>
            <person name="Alexander N.J."/>
            <person name="Busman M."/>
            <person name="Gutierrez S."/>
        </authorList>
    </citation>
    <scope>NUCLEOTIDE SEQUENCE [LARGE SCALE GENOMIC DNA]</scope>
    <source>
        <strain evidence="16 17">NRRL 3299</strain>
    </source>
</reference>
<dbReference type="InterPro" id="IPR009976">
    <property type="entry name" value="Sec10-like"/>
</dbReference>
<feature type="region of interest" description="Disordered" evidence="13">
    <location>
        <begin position="339"/>
        <end position="360"/>
    </location>
</feature>
<dbReference type="SMART" id="SM00256">
    <property type="entry name" value="FBOX"/>
    <property type="match status" value="1"/>
</dbReference>
<dbReference type="GO" id="GO:0000145">
    <property type="term" value="C:exocyst"/>
    <property type="evidence" value="ECO:0007669"/>
    <property type="project" value="TreeGrafter"/>
</dbReference>
<feature type="domain" description="ACT" evidence="15">
    <location>
        <begin position="450"/>
        <end position="519"/>
    </location>
</feature>
<comment type="similarity">
    <text evidence="2">Belongs to the aspartokinase family.</text>
</comment>
<keyword evidence="4" id="KW-0597">Phosphoprotein</keyword>
<evidence type="ECO:0000256" key="7">
    <source>
        <dbReference type="ARBA" id="ARBA00022741"/>
    </source>
</evidence>
<dbReference type="Pfam" id="PF00696">
    <property type="entry name" value="AA_kinase"/>
    <property type="match status" value="1"/>
</dbReference>
<dbReference type="STRING" id="5514.A0A395RYI3"/>
<name>A0A395RYI3_FUSSP</name>
<dbReference type="PROSITE" id="PS50181">
    <property type="entry name" value="FBOX"/>
    <property type="match status" value="1"/>
</dbReference>
<evidence type="ECO:0000256" key="9">
    <source>
        <dbReference type="ARBA" id="ARBA00022840"/>
    </source>
</evidence>